<dbReference type="EMBL" id="BDFD01000010">
    <property type="protein sequence ID" value="GAV20398.1"/>
    <property type="molecule type" value="Genomic_DNA"/>
</dbReference>
<gene>
    <name evidence="4" type="ORF">MMIC_P1363</name>
</gene>
<comment type="caution">
    <text evidence="4">The sequence shown here is derived from an EMBL/GenBank/DDBJ whole genome shotgun (WGS) entry which is preliminary data.</text>
</comment>
<dbReference type="PROSITE" id="PS00922">
    <property type="entry name" value="TRANSGLYCOSYLASE"/>
    <property type="match status" value="1"/>
</dbReference>
<evidence type="ECO:0000313" key="5">
    <source>
        <dbReference type="Proteomes" id="UP000231632"/>
    </source>
</evidence>
<evidence type="ECO:0000256" key="2">
    <source>
        <dbReference type="SAM" id="MobiDB-lite"/>
    </source>
</evidence>
<name>A0A1L8CNA7_9PROT</name>
<dbReference type="InterPro" id="IPR023346">
    <property type="entry name" value="Lysozyme-like_dom_sf"/>
</dbReference>
<dbReference type="PANTHER" id="PTHR37423">
    <property type="entry name" value="SOLUBLE LYTIC MUREIN TRANSGLYCOSYLASE-RELATED"/>
    <property type="match status" value="1"/>
</dbReference>
<dbReference type="Pfam" id="PF01464">
    <property type="entry name" value="SLT"/>
    <property type="match status" value="1"/>
</dbReference>
<keyword evidence="5" id="KW-1185">Reference proteome</keyword>
<dbReference type="Proteomes" id="UP000231632">
    <property type="component" value="Unassembled WGS sequence"/>
</dbReference>
<dbReference type="GO" id="GO:0016020">
    <property type="term" value="C:membrane"/>
    <property type="evidence" value="ECO:0007669"/>
    <property type="project" value="InterPro"/>
</dbReference>
<evidence type="ECO:0000259" key="3">
    <source>
        <dbReference type="Pfam" id="PF01464"/>
    </source>
</evidence>
<dbReference type="InterPro" id="IPR000189">
    <property type="entry name" value="Transglyc_AS"/>
</dbReference>
<comment type="similarity">
    <text evidence="1">Belongs to the transglycosylase Slt family.</text>
</comment>
<proteinExistence type="inferred from homology"/>
<dbReference type="GO" id="GO:0000270">
    <property type="term" value="P:peptidoglycan metabolic process"/>
    <property type="evidence" value="ECO:0007669"/>
    <property type="project" value="InterPro"/>
</dbReference>
<dbReference type="AlphaFoldDB" id="A0A1L8CNA7"/>
<feature type="domain" description="Transglycosylase SLT" evidence="3">
    <location>
        <begin position="151"/>
        <end position="247"/>
    </location>
</feature>
<feature type="region of interest" description="Disordered" evidence="2">
    <location>
        <begin position="122"/>
        <end position="142"/>
    </location>
</feature>
<dbReference type="OrthoDB" id="5298965at2"/>
<dbReference type="SUPFAM" id="SSF53955">
    <property type="entry name" value="Lysozyme-like"/>
    <property type="match status" value="1"/>
</dbReference>
<organism evidence="4 5">
    <name type="scientific">Mariprofundus micogutta</name>
    <dbReference type="NCBI Taxonomy" id="1921010"/>
    <lineage>
        <taxon>Bacteria</taxon>
        <taxon>Pseudomonadati</taxon>
        <taxon>Pseudomonadota</taxon>
        <taxon>Candidatius Mariprofundia</taxon>
        <taxon>Mariprofundales</taxon>
        <taxon>Mariprofundaceae</taxon>
        <taxon>Mariprofundus</taxon>
    </lineage>
</organism>
<dbReference type="CDD" id="cd16896">
    <property type="entry name" value="LT_Slt70-like"/>
    <property type="match status" value="1"/>
</dbReference>
<dbReference type="PANTHER" id="PTHR37423:SF2">
    <property type="entry name" value="MEMBRANE-BOUND LYTIC MUREIN TRANSGLYCOSYLASE C"/>
    <property type="match status" value="1"/>
</dbReference>
<dbReference type="STRING" id="1921010.MMIC_P1363"/>
<sequence length="270" mass="29284">MSVHLDIGQMDWGGKLLKQPEQTRGQATADSFQQYLDKSSDELSSLDARDMSPDVIRSLAAKLMLALDRASMHALFSDADARSAGSAADYLSTDLFMAMRNSTHSPMNSMMNNRDALATATAKPDSSVTPEKTVHQGSVSLGKGRQQYAPMIERAAEMNGLDPNLIAAVIQTESDFNPQVVSHAGAQGLMQLMPGTAADLGVRDVFDPEENIQAGSRYLKQLLDRYDGDTGLALAAYNWGMGNLERHPDRMPEETVNYVAKITGLMNKAA</sequence>
<dbReference type="RefSeq" id="WP_072659718.1">
    <property type="nucleotide sequence ID" value="NZ_BDFD01000010.1"/>
</dbReference>
<evidence type="ECO:0000256" key="1">
    <source>
        <dbReference type="ARBA" id="ARBA00007734"/>
    </source>
</evidence>
<feature type="compositionally biased region" description="Polar residues" evidence="2">
    <location>
        <begin position="124"/>
        <end position="139"/>
    </location>
</feature>
<reference evidence="4 5" key="1">
    <citation type="journal article" date="2017" name="Arch. Microbiol.">
        <title>Mariprofundus micogutta sp. nov., a novel iron-oxidizing zetaproteobacterium isolated from a deep-sea hydrothermal field at the Bayonnaise knoll of the Izu-Ogasawara arc, and a description of Mariprofundales ord. nov. and Zetaproteobacteria classis nov.</title>
        <authorList>
            <person name="Makita H."/>
            <person name="Tanaka E."/>
            <person name="Mitsunobu S."/>
            <person name="Miyazaki M."/>
            <person name="Nunoura T."/>
            <person name="Uematsu K."/>
            <person name="Takaki Y."/>
            <person name="Nishi S."/>
            <person name="Shimamura S."/>
            <person name="Takai K."/>
        </authorList>
    </citation>
    <scope>NUCLEOTIDE SEQUENCE [LARGE SCALE GENOMIC DNA]</scope>
    <source>
        <strain evidence="4 5">ET2</strain>
    </source>
</reference>
<dbReference type="GO" id="GO:0008933">
    <property type="term" value="F:peptidoglycan lytic transglycosylase activity"/>
    <property type="evidence" value="ECO:0007669"/>
    <property type="project" value="InterPro"/>
</dbReference>
<protein>
    <submittedName>
        <fullName evidence="4">Membrane-bound lytic murein transglycosylase C</fullName>
    </submittedName>
</protein>
<dbReference type="Gene3D" id="1.10.530.10">
    <property type="match status" value="1"/>
</dbReference>
<accession>A0A1L8CNA7</accession>
<dbReference type="InterPro" id="IPR008258">
    <property type="entry name" value="Transglycosylase_SLT_dom_1"/>
</dbReference>
<evidence type="ECO:0000313" key="4">
    <source>
        <dbReference type="EMBL" id="GAV20398.1"/>
    </source>
</evidence>